<evidence type="ECO:0000313" key="1">
    <source>
        <dbReference type="EMBL" id="GGN46084.1"/>
    </source>
</evidence>
<reference evidence="2" key="1">
    <citation type="journal article" date="2019" name="Int. J. Syst. Evol. Microbiol.">
        <title>The Global Catalogue of Microorganisms (GCM) 10K type strain sequencing project: providing services to taxonomists for standard genome sequencing and annotation.</title>
        <authorList>
            <consortium name="The Broad Institute Genomics Platform"/>
            <consortium name="The Broad Institute Genome Sequencing Center for Infectious Disease"/>
            <person name="Wu L."/>
            <person name="Ma J."/>
        </authorList>
    </citation>
    <scope>NUCLEOTIDE SEQUENCE [LARGE SCALE GENOMIC DNA]</scope>
    <source>
        <strain evidence="2">CGMCC 1.6784</strain>
    </source>
</reference>
<comment type="caution">
    <text evidence="1">The sequence shown here is derived from an EMBL/GenBank/DDBJ whole genome shotgun (WGS) entry which is preliminary data.</text>
</comment>
<organism evidence="1 2">
    <name type="scientific">Novosphingobium indicum</name>
    <dbReference type="NCBI Taxonomy" id="462949"/>
    <lineage>
        <taxon>Bacteria</taxon>
        <taxon>Pseudomonadati</taxon>
        <taxon>Pseudomonadota</taxon>
        <taxon>Alphaproteobacteria</taxon>
        <taxon>Sphingomonadales</taxon>
        <taxon>Sphingomonadaceae</taxon>
        <taxon>Novosphingobium</taxon>
    </lineage>
</organism>
<keyword evidence="2" id="KW-1185">Reference proteome</keyword>
<dbReference type="Pfam" id="PF11339">
    <property type="entry name" value="DUF3141"/>
    <property type="match status" value="1"/>
</dbReference>
<name>A0ABQ2JIS0_9SPHN</name>
<accession>A0ABQ2JIS0</accession>
<dbReference type="EMBL" id="BMLK01000005">
    <property type="protein sequence ID" value="GGN46084.1"/>
    <property type="molecule type" value="Genomic_DNA"/>
</dbReference>
<dbReference type="Proteomes" id="UP000605099">
    <property type="component" value="Unassembled WGS sequence"/>
</dbReference>
<sequence length="81" mass="9030">MRTSRYLLSEVLNPWMRGAAMLAGAISPRRKPLSPDQSLVQRERDVIGAITQALEDARRARDKTGEQIFGWLYGFAGSSHA</sequence>
<evidence type="ECO:0000313" key="2">
    <source>
        <dbReference type="Proteomes" id="UP000605099"/>
    </source>
</evidence>
<proteinExistence type="predicted"/>
<gene>
    <name evidence="1" type="ORF">GCM10011349_12800</name>
</gene>
<dbReference type="InterPro" id="IPR024501">
    <property type="entry name" value="DUF3141"/>
</dbReference>
<protein>
    <submittedName>
        <fullName evidence="1">Uncharacterized protein</fullName>
    </submittedName>
</protein>